<organism evidence="1">
    <name type="scientific">Arundo donax</name>
    <name type="common">Giant reed</name>
    <name type="synonym">Donax arundinaceus</name>
    <dbReference type="NCBI Taxonomy" id="35708"/>
    <lineage>
        <taxon>Eukaryota</taxon>
        <taxon>Viridiplantae</taxon>
        <taxon>Streptophyta</taxon>
        <taxon>Embryophyta</taxon>
        <taxon>Tracheophyta</taxon>
        <taxon>Spermatophyta</taxon>
        <taxon>Magnoliopsida</taxon>
        <taxon>Liliopsida</taxon>
        <taxon>Poales</taxon>
        <taxon>Poaceae</taxon>
        <taxon>PACMAD clade</taxon>
        <taxon>Arundinoideae</taxon>
        <taxon>Arundineae</taxon>
        <taxon>Arundo</taxon>
    </lineage>
</organism>
<accession>A0A0A9E7R9</accession>
<proteinExistence type="predicted"/>
<dbReference type="EMBL" id="GBRH01201066">
    <property type="protein sequence ID" value="JAD96829.1"/>
    <property type="molecule type" value="Transcribed_RNA"/>
</dbReference>
<evidence type="ECO:0000313" key="1">
    <source>
        <dbReference type="EMBL" id="JAD96829.1"/>
    </source>
</evidence>
<reference evidence="1" key="2">
    <citation type="journal article" date="2015" name="Data Brief">
        <title>Shoot transcriptome of the giant reed, Arundo donax.</title>
        <authorList>
            <person name="Barrero R.A."/>
            <person name="Guerrero F.D."/>
            <person name="Moolhuijzen P."/>
            <person name="Goolsby J.A."/>
            <person name="Tidwell J."/>
            <person name="Bellgard S.E."/>
            <person name="Bellgard M.I."/>
        </authorList>
    </citation>
    <scope>NUCLEOTIDE SEQUENCE</scope>
    <source>
        <tissue evidence="1">Shoot tissue taken approximately 20 cm above the soil surface</tissue>
    </source>
</reference>
<name>A0A0A9E7R9_ARUDO</name>
<protein>
    <submittedName>
        <fullName evidence="1">Uncharacterized protein</fullName>
    </submittedName>
</protein>
<sequence>MRVLGKTDQEMRS</sequence>
<reference evidence="1" key="1">
    <citation type="submission" date="2014-09" db="EMBL/GenBank/DDBJ databases">
        <authorList>
            <person name="Magalhaes I.L.F."/>
            <person name="Oliveira U."/>
            <person name="Santos F.R."/>
            <person name="Vidigal T.H.D.A."/>
            <person name="Brescovit A.D."/>
            <person name="Santos A.J."/>
        </authorList>
    </citation>
    <scope>NUCLEOTIDE SEQUENCE</scope>
    <source>
        <tissue evidence="1">Shoot tissue taken approximately 20 cm above the soil surface</tissue>
    </source>
</reference>